<comment type="similarity">
    <text evidence="1">Belongs to the carbon-nitrogen hydrolase superfamily. Nitrilase family.</text>
</comment>
<dbReference type="PROSITE" id="PS00920">
    <property type="entry name" value="NITRIL_CHT_1"/>
    <property type="match status" value="1"/>
</dbReference>
<comment type="caution">
    <text evidence="5">The sequence shown here is derived from an EMBL/GenBank/DDBJ whole genome shotgun (WGS) entry which is preliminary data.</text>
</comment>
<dbReference type="Pfam" id="PF00795">
    <property type="entry name" value="CN_hydrolase"/>
    <property type="match status" value="1"/>
</dbReference>
<keyword evidence="2" id="KW-0378">Hydrolase</keyword>
<dbReference type="EMBL" id="JBBXMP010000413">
    <property type="protein sequence ID" value="KAL0057894.1"/>
    <property type="molecule type" value="Genomic_DNA"/>
</dbReference>
<dbReference type="Proteomes" id="UP001437256">
    <property type="component" value="Unassembled WGS sequence"/>
</dbReference>
<name>A0ABR2ZA85_9AGAR</name>
<dbReference type="PANTHER" id="PTHR46044">
    <property type="entry name" value="NITRILASE"/>
    <property type="match status" value="1"/>
</dbReference>
<evidence type="ECO:0000313" key="6">
    <source>
        <dbReference type="Proteomes" id="UP001437256"/>
    </source>
</evidence>
<evidence type="ECO:0000256" key="2">
    <source>
        <dbReference type="ARBA" id="ARBA00022801"/>
    </source>
</evidence>
<dbReference type="PROSITE" id="PS50263">
    <property type="entry name" value="CN_HYDROLASE"/>
    <property type="match status" value="1"/>
</dbReference>
<gene>
    <name evidence="5" type="ORF">AAF712_015443</name>
</gene>
<evidence type="ECO:0000256" key="1">
    <source>
        <dbReference type="ARBA" id="ARBA00008129"/>
    </source>
</evidence>
<dbReference type="InterPro" id="IPR000132">
    <property type="entry name" value="Nitrilase/CN_hydratase_CS"/>
</dbReference>
<evidence type="ECO:0000256" key="3">
    <source>
        <dbReference type="PROSITE-ProRule" id="PRU10139"/>
    </source>
</evidence>
<dbReference type="InterPro" id="IPR003010">
    <property type="entry name" value="C-N_Hydrolase"/>
</dbReference>
<accession>A0ABR2ZA85</accession>
<evidence type="ECO:0000313" key="5">
    <source>
        <dbReference type="EMBL" id="KAL0057894.1"/>
    </source>
</evidence>
<evidence type="ECO:0000259" key="4">
    <source>
        <dbReference type="PROSITE" id="PS50263"/>
    </source>
</evidence>
<feature type="domain" description="CN hydrolase" evidence="4">
    <location>
        <begin position="15"/>
        <end position="296"/>
    </location>
</feature>
<organism evidence="5 6">
    <name type="scientific">Marasmius tenuissimus</name>
    <dbReference type="NCBI Taxonomy" id="585030"/>
    <lineage>
        <taxon>Eukaryota</taxon>
        <taxon>Fungi</taxon>
        <taxon>Dikarya</taxon>
        <taxon>Basidiomycota</taxon>
        <taxon>Agaricomycotina</taxon>
        <taxon>Agaricomycetes</taxon>
        <taxon>Agaricomycetidae</taxon>
        <taxon>Agaricales</taxon>
        <taxon>Marasmiineae</taxon>
        <taxon>Marasmiaceae</taxon>
        <taxon>Marasmius</taxon>
    </lineage>
</organism>
<dbReference type="PANTHER" id="PTHR46044:SF14">
    <property type="entry name" value="ARYLACETONITRILASE"/>
    <property type="match status" value="1"/>
</dbReference>
<dbReference type="InterPro" id="IPR044149">
    <property type="entry name" value="Nitrilases_CHs"/>
</dbReference>
<protein>
    <recommendedName>
        <fullName evidence="4">CN hydrolase domain-containing protein</fullName>
    </recommendedName>
</protein>
<dbReference type="InterPro" id="IPR036526">
    <property type="entry name" value="C-N_Hydrolase_sf"/>
</dbReference>
<keyword evidence="6" id="KW-1185">Reference proteome</keyword>
<reference evidence="5 6" key="1">
    <citation type="submission" date="2024-05" db="EMBL/GenBank/DDBJ databases">
        <title>A draft genome resource for the thread blight pathogen Marasmius tenuissimus strain MS-2.</title>
        <authorList>
            <person name="Yulfo-Soto G.E."/>
            <person name="Baruah I.K."/>
            <person name="Amoako-Attah I."/>
            <person name="Bukari Y."/>
            <person name="Meinhardt L.W."/>
            <person name="Bailey B.A."/>
            <person name="Cohen S.P."/>
        </authorList>
    </citation>
    <scope>NUCLEOTIDE SEQUENCE [LARGE SCALE GENOMIC DNA]</scope>
    <source>
        <strain evidence="5 6">MS-2</strain>
    </source>
</reference>
<proteinExistence type="inferred from homology"/>
<dbReference type="SUPFAM" id="SSF56317">
    <property type="entry name" value="Carbon-nitrogen hydrolase"/>
    <property type="match status" value="1"/>
</dbReference>
<dbReference type="CDD" id="cd07564">
    <property type="entry name" value="nitrilases_CHs"/>
    <property type="match status" value="1"/>
</dbReference>
<sequence>MPVTLNPSSGDTRKFKVAAVQAEPVWLDLQGGVNKTIDIINEAAAEGAKIIGFPEVFIPGYPWTPWANDFVACQPVLKEYQANSMAVHSPEMERIQKACKDNDVNVVLGFSERDGASLYIAQVTITQEGKIANHRRKIKPTHYEKTVFGDGSAQSVYNVVQTPYGRVGSLNCWEHIQASTGFFAIFPGISSAERAACLSLALAQDAYVRSTPTDFRRCGEASSRMTQLVAMEGGCFGLVCCQVVSEAGAEKMKMTGFPWFVFPGGGFTTIYGPDGSALTPPIDPGEEKVAYAIISLDKINEVKLVADTMGNYSRFDLLRTVVHGKNWAPASYGLEQLQAFEDTKQNEIKNADNSCTYQPSIKAEAGSVKV</sequence>
<feature type="active site" description="Proton acceptor" evidence="3">
    <location>
        <position position="55"/>
    </location>
</feature>
<dbReference type="Gene3D" id="3.60.110.10">
    <property type="entry name" value="Carbon-nitrogen hydrolase"/>
    <property type="match status" value="1"/>
</dbReference>